<organism evidence="2 3">
    <name type="scientific">Acropora cervicornis</name>
    <name type="common">Staghorn coral</name>
    <dbReference type="NCBI Taxonomy" id="6130"/>
    <lineage>
        <taxon>Eukaryota</taxon>
        <taxon>Metazoa</taxon>
        <taxon>Cnidaria</taxon>
        <taxon>Anthozoa</taxon>
        <taxon>Hexacorallia</taxon>
        <taxon>Scleractinia</taxon>
        <taxon>Astrocoeniina</taxon>
        <taxon>Acroporidae</taxon>
        <taxon>Acropora</taxon>
    </lineage>
</organism>
<name>A0AAD9Q2S4_ACRCE</name>
<dbReference type="PANTHER" id="PTHR13630:SF1">
    <property type="entry name" value="GAMMA-SECRETASE-ACTIVATING PROTEIN"/>
    <property type="match status" value="1"/>
</dbReference>
<evidence type="ECO:0000256" key="1">
    <source>
        <dbReference type="SAM" id="MobiDB-lite"/>
    </source>
</evidence>
<protein>
    <submittedName>
        <fullName evidence="2">Gamma-secretase-activating protein</fullName>
    </submittedName>
</protein>
<accession>A0AAD9Q2S4</accession>
<gene>
    <name evidence="2" type="ORF">P5673_025275</name>
</gene>
<dbReference type="PANTHER" id="PTHR13630">
    <property type="entry name" value="GAMMA-SECRETASE-ACTIVATING PROTEIN"/>
    <property type="match status" value="1"/>
</dbReference>
<dbReference type="GO" id="GO:0005802">
    <property type="term" value="C:trans-Golgi network"/>
    <property type="evidence" value="ECO:0007669"/>
    <property type="project" value="TreeGrafter"/>
</dbReference>
<proteinExistence type="predicted"/>
<dbReference type="EMBL" id="JARQWQ010000078">
    <property type="protein sequence ID" value="KAK2553311.1"/>
    <property type="molecule type" value="Genomic_DNA"/>
</dbReference>
<feature type="region of interest" description="Disordered" evidence="1">
    <location>
        <begin position="99"/>
        <end position="119"/>
    </location>
</feature>
<dbReference type="AlphaFoldDB" id="A0AAD9Q2S4"/>
<comment type="caution">
    <text evidence="2">The sequence shown here is derived from an EMBL/GenBank/DDBJ whole genome shotgun (WGS) entry which is preliminary data.</text>
</comment>
<dbReference type="Proteomes" id="UP001249851">
    <property type="component" value="Unassembled WGS sequence"/>
</dbReference>
<sequence length="176" mass="20049">MTTTILVYCSSLFKRMFLQYVDNGVIHLRKGFISRLVDEFDGEREEQDLVFQIICRLKHASAKEALLRWEHPVKARYLSQRLVEDLLMTEIPGGVRENFDYPRETIPDGRGAKPSPGSDEGFWPLSTLMNALRKSEAVSLDGKSPGISQEELDYIEMRALVETQREAIGNLGTIPF</sequence>
<evidence type="ECO:0000313" key="3">
    <source>
        <dbReference type="Proteomes" id="UP001249851"/>
    </source>
</evidence>
<reference evidence="2" key="2">
    <citation type="journal article" date="2023" name="Science">
        <title>Genomic signatures of disease resistance in endangered staghorn corals.</title>
        <authorList>
            <person name="Vollmer S.V."/>
            <person name="Selwyn J.D."/>
            <person name="Despard B.A."/>
            <person name="Roesel C.L."/>
        </authorList>
    </citation>
    <scope>NUCLEOTIDE SEQUENCE</scope>
    <source>
        <strain evidence="2">K2</strain>
    </source>
</reference>
<reference evidence="2" key="1">
    <citation type="journal article" date="2023" name="G3 (Bethesda)">
        <title>Whole genome assembly and annotation of the endangered Caribbean coral Acropora cervicornis.</title>
        <authorList>
            <person name="Selwyn J.D."/>
            <person name="Vollmer S.V."/>
        </authorList>
    </citation>
    <scope>NUCLEOTIDE SEQUENCE</scope>
    <source>
        <strain evidence="2">K2</strain>
    </source>
</reference>
<keyword evidence="3" id="KW-1185">Reference proteome</keyword>
<dbReference type="InterPro" id="IPR026172">
    <property type="entry name" value="GSAP_fam"/>
</dbReference>
<dbReference type="GO" id="GO:1902004">
    <property type="term" value="P:positive regulation of amyloid-beta formation"/>
    <property type="evidence" value="ECO:0007669"/>
    <property type="project" value="TreeGrafter"/>
</dbReference>
<feature type="compositionally biased region" description="Basic and acidic residues" evidence="1">
    <location>
        <begin position="99"/>
        <end position="111"/>
    </location>
</feature>
<evidence type="ECO:0000313" key="2">
    <source>
        <dbReference type="EMBL" id="KAK2553311.1"/>
    </source>
</evidence>